<gene>
    <name evidence="5" type="primary">hflD [H]</name>
    <name evidence="4" type="synonym">hflD</name>
    <name evidence="5" type="ordered locus">TVNIR_1573</name>
</gene>
<dbReference type="GO" id="GO:0005737">
    <property type="term" value="C:cytoplasm"/>
    <property type="evidence" value="ECO:0007669"/>
    <property type="project" value="UniProtKB-SubCell"/>
</dbReference>
<dbReference type="HOGENOM" id="CLU_098920_0_0_6"/>
<dbReference type="Proteomes" id="UP000010809">
    <property type="component" value="Chromosome"/>
</dbReference>
<evidence type="ECO:0000256" key="1">
    <source>
        <dbReference type="ARBA" id="ARBA00022475"/>
    </source>
</evidence>
<dbReference type="InterPro" id="IPR007451">
    <property type="entry name" value="HflD"/>
</dbReference>
<dbReference type="Gene3D" id="1.10.3890.10">
    <property type="entry name" value="HflD-like"/>
    <property type="match status" value="1"/>
</dbReference>
<sequence>MERSDYNRALALAAIFQAASVVKDLAWRGYCDEHEFEVLVGSLFAFDAETPAAIYRGEANLRTGLERIEVQLKSGGKPPDMEITRYAIGLIFLERKLQARPEMLQALGDGLQGAERQVEYFNLAHESVIARLAEVYQETISSLGPRIIVQGEQTHLSNPGVAARIRATLLAGIRAAVLWRQAGGSRWKLLFGRNRLISEARDLLHRLNT</sequence>
<evidence type="ECO:0000313" key="5">
    <source>
        <dbReference type="EMBL" id="AGA33239.1"/>
    </source>
</evidence>
<dbReference type="SUPFAM" id="SSF101322">
    <property type="entry name" value="YcfC-like"/>
    <property type="match status" value="1"/>
</dbReference>
<dbReference type="InterPro" id="IPR035932">
    <property type="entry name" value="HflD-like_sf"/>
</dbReference>
<protein>
    <recommendedName>
        <fullName evidence="4">High frequency lysogenization protein HflD homolog</fullName>
    </recommendedName>
</protein>
<comment type="similarity">
    <text evidence="4">Belongs to the HflD family.</text>
</comment>
<evidence type="ECO:0000256" key="2">
    <source>
        <dbReference type="ARBA" id="ARBA00022490"/>
    </source>
</evidence>
<evidence type="ECO:0000256" key="3">
    <source>
        <dbReference type="ARBA" id="ARBA00023136"/>
    </source>
</evidence>
<reference evidence="5" key="1">
    <citation type="submission" date="2015-12" db="EMBL/GenBank/DDBJ databases">
        <authorList>
            <person name="Tikhonova T.V."/>
            <person name="Pavlov A.R."/>
            <person name="Beletsky A.V."/>
            <person name="Mardanov A.V."/>
            <person name="Sorokin D.Y."/>
            <person name="Ravin N.V."/>
            <person name="Popov V.O."/>
        </authorList>
    </citation>
    <scope>NUCLEOTIDE SEQUENCE</scope>
    <source>
        <strain evidence="5">DSM 14787</strain>
    </source>
</reference>
<keyword evidence="1 4" id="KW-1003">Cell membrane</keyword>
<keyword evidence="6" id="KW-1185">Reference proteome</keyword>
<dbReference type="EMBL" id="CP003989">
    <property type="protein sequence ID" value="AGA33239.1"/>
    <property type="molecule type" value="Genomic_DNA"/>
</dbReference>
<dbReference type="PANTHER" id="PTHR38100:SF1">
    <property type="entry name" value="HIGH FREQUENCY LYSOGENIZATION PROTEIN HFLD"/>
    <property type="match status" value="1"/>
</dbReference>
<dbReference type="Pfam" id="PF04356">
    <property type="entry name" value="DUF489"/>
    <property type="match status" value="1"/>
</dbReference>
<dbReference type="eggNOG" id="COG2915">
    <property type="taxonomic scope" value="Bacteria"/>
</dbReference>
<proteinExistence type="inferred from homology"/>
<dbReference type="NCBIfam" id="NF001246">
    <property type="entry name" value="PRK00218.1-2"/>
    <property type="match status" value="1"/>
</dbReference>
<dbReference type="KEGG" id="tni:TVNIR_1573"/>
<organism evidence="5 6">
    <name type="scientific">Thioalkalivibrio nitratireducens (strain DSM 14787 / UNIQEM 213 / ALEN2)</name>
    <dbReference type="NCBI Taxonomy" id="1255043"/>
    <lineage>
        <taxon>Bacteria</taxon>
        <taxon>Pseudomonadati</taxon>
        <taxon>Pseudomonadota</taxon>
        <taxon>Gammaproteobacteria</taxon>
        <taxon>Chromatiales</taxon>
        <taxon>Ectothiorhodospiraceae</taxon>
        <taxon>Thioalkalivibrio</taxon>
    </lineage>
</organism>
<comment type="subcellular location">
    <subcellularLocation>
        <location evidence="4">Cytoplasm</location>
    </subcellularLocation>
    <subcellularLocation>
        <location evidence="4">Cell inner membrane</location>
        <topology evidence="4">Peripheral membrane protein</topology>
        <orientation evidence="4">Cytoplasmic side</orientation>
    </subcellularLocation>
</comment>
<dbReference type="OrthoDB" id="9788031at2"/>
<name>L0DUG5_THIND</name>
<dbReference type="AlphaFoldDB" id="L0DUG5"/>
<dbReference type="HAMAP" id="MF_00695">
    <property type="entry name" value="HflD_protein"/>
    <property type="match status" value="1"/>
</dbReference>
<keyword evidence="3 4" id="KW-0472">Membrane</keyword>
<keyword evidence="4" id="KW-0997">Cell inner membrane</keyword>
<evidence type="ECO:0000313" key="6">
    <source>
        <dbReference type="Proteomes" id="UP000010809"/>
    </source>
</evidence>
<keyword evidence="2 4" id="KW-0963">Cytoplasm</keyword>
<dbReference type="STRING" id="1255043.TVNIR_1573"/>
<dbReference type="PANTHER" id="PTHR38100">
    <property type="entry name" value="HIGH FREQUENCY LYSOGENIZATION PROTEIN HFLD"/>
    <property type="match status" value="1"/>
</dbReference>
<dbReference type="RefSeq" id="WP_015258370.1">
    <property type="nucleotide sequence ID" value="NC_019902.2"/>
</dbReference>
<evidence type="ECO:0000256" key="4">
    <source>
        <dbReference type="HAMAP-Rule" id="MF_00695"/>
    </source>
</evidence>
<accession>L0DUG5</accession>
<dbReference type="PATRIC" id="fig|1255043.3.peg.1593"/>
<dbReference type="GO" id="GO:0005886">
    <property type="term" value="C:plasma membrane"/>
    <property type="evidence" value="ECO:0007669"/>
    <property type="project" value="UniProtKB-SubCell"/>
</dbReference>